<dbReference type="GO" id="GO:0003697">
    <property type="term" value="F:single-stranded DNA binding"/>
    <property type="evidence" value="ECO:0007669"/>
    <property type="project" value="TreeGrafter"/>
</dbReference>
<gene>
    <name evidence="1" type="ORF">G6Z78_0008908</name>
</gene>
<dbReference type="GO" id="GO:0006303">
    <property type="term" value="P:double-strand break repair via nonhomologous end joining"/>
    <property type="evidence" value="ECO:0007669"/>
    <property type="project" value="TreeGrafter"/>
</dbReference>
<dbReference type="GO" id="GO:0003690">
    <property type="term" value="F:double-stranded DNA binding"/>
    <property type="evidence" value="ECO:0007669"/>
    <property type="project" value="TreeGrafter"/>
</dbReference>
<dbReference type="GO" id="GO:0015074">
    <property type="term" value="P:DNA integration"/>
    <property type="evidence" value="ECO:0007669"/>
    <property type="project" value="TreeGrafter"/>
</dbReference>
<dbReference type="Gene3D" id="1.10.10.10">
    <property type="entry name" value="Winged helix-like DNA-binding domain superfamily/Winged helix DNA-binding domain"/>
    <property type="match status" value="1"/>
</dbReference>
<reference evidence="1" key="1">
    <citation type="submission" date="2020-02" db="EMBL/GenBank/DDBJ databases">
        <title>Relaxed selection underlies rapid genomic changes in the transitions from sociality to social parasitism in ants.</title>
        <authorList>
            <person name="Bi X."/>
        </authorList>
    </citation>
    <scope>NUCLEOTIDE SEQUENCE</scope>
    <source>
        <strain evidence="1">BGI-DK2014c</strain>
        <tissue evidence="1">Whole body</tissue>
    </source>
</reference>
<dbReference type="GO" id="GO:0000793">
    <property type="term" value="C:condensed chromosome"/>
    <property type="evidence" value="ECO:0007669"/>
    <property type="project" value="TreeGrafter"/>
</dbReference>
<dbReference type="GO" id="GO:0035861">
    <property type="term" value="C:site of double-strand break"/>
    <property type="evidence" value="ECO:0007669"/>
    <property type="project" value="TreeGrafter"/>
</dbReference>
<name>A0A836EAX5_9HYME</name>
<dbReference type="InterPro" id="IPR052709">
    <property type="entry name" value="Transposase-MT_Hybrid"/>
</dbReference>
<dbReference type="GO" id="GO:0046975">
    <property type="term" value="F:histone H3K36 methyltransferase activity"/>
    <property type="evidence" value="ECO:0007669"/>
    <property type="project" value="TreeGrafter"/>
</dbReference>
<accession>A0A836EAX5</accession>
<dbReference type="Proteomes" id="UP000668214">
    <property type="component" value="Unassembled WGS sequence"/>
</dbReference>
<keyword evidence="2" id="KW-1185">Reference proteome</keyword>
<feature type="non-terminal residue" evidence="1">
    <location>
        <position position="1"/>
    </location>
</feature>
<dbReference type="PANTHER" id="PTHR46060">
    <property type="entry name" value="MARINER MOS1 TRANSPOSASE-LIKE PROTEIN"/>
    <property type="match status" value="1"/>
</dbReference>
<dbReference type="GO" id="GO:0000729">
    <property type="term" value="P:DNA double-strand break processing"/>
    <property type="evidence" value="ECO:0007669"/>
    <property type="project" value="TreeGrafter"/>
</dbReference>
<dbReference type="GO" id="GO:0044774">
    <property type="term" value="P:mitotic DNA integrity checkpoint signaling"/>
    <property type="evidence" value="ECO:0007669"/>
    <property type="project" value="TreeGrafter"/>
</dbReference>
<sequence length="591" mass="68244">YGDNALSDTTCSDWFRRFKNNDFELEDKERSGAPKKFEGNELEQLLDEDPSQTLSELGKILQVDESTVSKRLKGLGMIQKQGHWVPYELNPRDVERRFGTCELLLQRQKRKGFLLQLGKKFGLPINKDNKEKTLIKFIKHIENNINGLPKNIINFVRNNSILILNRFYNNFPSPNFTDNPNILITNADKGSVTVILDKDAYVSKMKEILSDTNTYEIVNKDPIKKLTQDLRTLLVRWKRDQFIDEQTYGRLLTTDGVIPRAYGLTKIHKDGNPLRVIVSSINSPLYYLSLFLYNIINDSISKASSHIKDNFHFEKLNDTVFDSQYVLASLDVVSFFTNISVDLAVFGTLTVSPIIFALPSNTINDALNIFNSLHMRLRFTLEVGTGGRLNFLDRMLVTRVNEFLCQFITVDETWIHYFTSETKEQSKQLMAIITLAALLDHFNNILKKKHLHLAKKKVLFHQDNALVYNISCDDCEASYVDQTKRKISMRLHEHISDIKKNICIFSSSSTSSKPRYMPRILMREYALTSTAYKFLDIGIVVGSISRVQITIGDNRSNRMFIPRATWKMFIERHADIERLIQSHHHQDLNVN</sequence>
<protein>
    <submittedName>
        <fullName evidence="1">MOS1T transposase</fullName>
    </submittedName>
</protein>
<evidence type="ECO:0000313" key="1">
    <source>
        <dbReference type="EMBL" id="KAG5309967.1"/>
    </source>
</evidence>
<dbReference type="PANTHER" id="PTHR46060:SF2">
    <property type="entry name" value="HISTONE-LYSINE N-METHYLTRANSFERASE SETMAR"/>
    <property type="match status" value="1"/>
</dbReference>
<dbReference type="AlphaFoldDB" id="A0A836EAX5"/>
<proteinExistence type="predicted"/>
<dbReference type="GO" id="GO:0005634">
    <property type="term" value="C:nucleus"/>
    <property type="evidence" value="ECO:0007669"/>
    <property type="project" value="TreeGrafter"/>
</dbReference>
<dbReference type="EMBL" id="JAANIA010002734">
    <property type="protein sequence ID" value="KAG5309967.1"/>
    <property type="molecule type" value="Genomic_DNA"/>
</dbReference>
<evidence type="ECO:0000313" key="2">
    <source>
        <dbReference type="Proteomes" id="UP000668214"/>
    </source>
</evidence>
<dbReference type="GO" id="GO:0042800">
    <property type="term" value="F:histone H3K4 methyltransferase activity"/>
    <property type="evidence" value="ECO:0007669"/>
    <property type="project" value="TreeGrafter"/>
</dbReference>
<dbReference type="GO" id="GO:0031297">
    <property type="term" value="P:replication fork processing"/>
    <property type="evidence" value="ECO:0007669"/>
    <property type="project" value="TreeGrafter"/>
</dbReference>
<organism evidence="1 2">
    <name type="scientific">Pseudoatta argentina</name>
    <dbReference type="NCBI Taxonomy" id="621737"/>
    <lineage>
        <taxon>Eukaryota</taxon>
        <taxon>Metazoa</taxon>
        <taxon>Ecdysozoa</taxon>
        <taxon>Arthropoda</taxon>
        <taxon>Hexapoda</taxon>
        <taxon>Insecta</taxon>
        <taxon>Pterygota</taxon>
        <taxon>Neoptera</taxon>
        <taxon>Endopterygota</taxon>
        <taxon>Hymenoptera</taxon>
        <taxon>Apocrita</taxon>
        <taxon>Aculeata</taxon>
        <taxon>Formicoidea</taxon>
        <taxon>Formicidae</taxon>
        <taxon>Myrmicinae</taxon>
        <taxon>Pseudoatta</taxon>
    </lineage>
</organism>
<dbReference type="InterPro" id="IPR036388">
    <property type="entry name" value="WH-like_DNA-bd_sf"/>
</dbReference>
<dbReference type="GO" id="GO:0044547">
    <property type="term" value="F:DNA topoisomerase binding"/>
    <property type="evidence" value="ECO:0007669"/>
    <property type="project" value="TreeGrafter"/>
</dbReference>
<comment type="caution">
    <text evidence="1">The sequence shown here is derived from an EMBL/GenBank/DDBJ whole genome shotgun (WGS) entry which is preliminary data.</text>
</comment>
<dbReference type="GO" id="GO:0000014">
    <property type="term" value="F:single-stranded DNA endodeoxyribonuclease activity"/>
    <property type="evidence" value="ECO:0007669"/>
    <property type="project" value="TreeGrafter"/>
</dbReference>
<feature type="non-terminal residue" evidence="1">
    <location>
        <position position="591"/>
    </location>
</feature>